<keyword evidence="8 10" id="KW-0594">Phospholipid biosynthesis</keyword>
<dbReference type="AlphaFoldDB" id="A0A2J9PQA6"/>
<evidence type="ECO:0000256" key="8">
    <source>
        <dbReference type="ARBA" id="ARBA00023209"/>
    </source>
</evidence>
<dbReference type="GO" id="GO:0005886">
    <property type="term" value="C:plasma membrane"/>
    <property type="evidence" value="ECO:0007669"/>
    <property type="project" value="UniProtKB-SubCell"/>
</dbReference>
<evidence type="ECO:0000256" key="2">
    <source>
        <dbReference type="ARBA" id="ARBA00022516"/>
    </source>
</evidence>
<evidence type="ECO:0000256" key="7">
    <source>
        <dbReference type="ARBA" id="ARBA00023136"/>
    </source>
</evidence>
<comment type="function">
    <text evidence="10">Catalyzes the transfer of an acyl group from acyl-phosphate (acyl-PO(4)) to glycerol-3-phosphate (G3P) to form lysophosphatidic acid (LPA). This enzyme utilizes acyl-phosphate as fatty acyl donor, but not acyl-CoA or acyl-ACP.</text>
</comment>
<evidence type="ECO:0000256" key="4">
    <source>
        <dbReference type="ARBA" id="ARBA00022692"/>
    </source>
</evidence>
<comment type="pathway">
    <text evidence="10">Lipid metabolism; phospholipid metabolism.</text>
</comment>
<accession>A0A2J9PQA6</accession>
<dbReference type="SMART" id="SM01207">
    <property type="entry name" value="G3P_acyltransf"/>
    <property type="match status" value="1"/>
</dbReference>
<sequence length="200" mass="21596">MLTILLLVVAYLLGSIPFGLVIGKLIYKKDIRQFGSGNIGTTNAFRAFGTTGGVLVFICDMVKGAIPVLLAIWLNLGLHPLLFGGMAIVGHSFPLFLKFNGGKAVATSFGVVLAYHPVFALISIASFFVSLFITSMVSFSSIFAVIFATILSLFYQDLGLTIATVLVLILVVVRHKDNIKRIRQGTESKVPFGLNKAKKK</sequence>
<keyword evidence="1 10" id="KW-1003">Cell membrane</keyword>
<comment type="catalytic activity">
    <reaction evidence="10">
        <text>an acyl phosphate + sn-glycerol 3-phosphate = a 1-acyl-sn-glycero-3-phosphate + phosphate</text>
        <dbReference type="Rhea" id="RHEA:34075"/>
        <dbReference type="ChEBI" id="CHEBI:43474"/>
        <dbReference type="ChEBI" id="CHEBI:57597"/>
        <dbReference type="ChEBI" id="CHEBI:57970"/>
        <dbReference type="ChEBI" id="CHEBI:59918"/>
        <dbReference type="EC" id="2.3.1.275"/>
    </reaction>
</comment>
<dbReference type="Proteomes" id="UP000192813">
    <property type="component" value="Unassembled WGS sequence"/>
</dbReference>
<protein>
    <recommendedName>
        <fullName evidence="10">Glycerol-3-phosphate acyltransferase</fullName>
    </recommendedName>
    <alternativeName>
        <fullName evidence="10">Acyl-PO4 G3P acyltransferase</fullName>
    </alternativeName>
    <alternativeName>
        <fullName evidence="10">Acyl-phosphate--glycerol-3-phosphate acyltransferase</fullName>
    </alternativeName>
    <alternativeName>
        <fullName evidence="10">G3P acyltransferase</fullName>
        <shortName evidence="10">GPAT</shortName>
        <ecNumber evidence="10">2.3.1.275</ecNumber>
    </alternativeName>
    <alternativeName>
        <fullName evidence="10">Lysophosphatidic acid synthase</fullName>
        <shortName evidence="10">LPA synthase</shortName>
    </alternativeName>
</protein>
<keyword evidence="4 10" id="KW-0812">Transmembrane</keyword>
<evidence type="ECO:0000256" key="6">
    <source>
        <dbReference type="ARBA" id="ARBA00023098"/>
    </source>
</evidence>
<comment type="caution">
    <text evidence="10">Lacks conserved residue(s) required for the propagation of feature annotation.</text>
</comment>
<dbReference type="InterPro" id="IPR003811">
    <property type="entry name" value="G3P_acylTferase_PlsY"/>
</dbReference>
<comment type="similarity">
    <text evidence="10">Belongs to the PlsY family.</text>
</comment>
<feature type="transmembrane region" description="Helical" evidence="10">
    <location>
        <begin position="6"/>
        <end position="27"/>
    </location>
</feature>
<name>A0A2J9PQA6_9LACT</name>
<evidence type="ECO:0000256" key="10">
    <source>
        <dbReference type="HAMAP-Rule" id="MF_01043"/>
    </source>
</evidence>
<dbReference type="EMBL" id="NBTM02000001">
    <property type="protein sequence ID" value="PNL92241.1"/>
    <property type="molecule type" value="Genomic_DNA"/>
</dbReference>
<keyword evidence="11" id="KW-0012">Acyltransferase</keyword>
<dbReference type="EC" id="2.3.1.275" evidence="10"/>
<dbReference type="PANTHER" id="PTHR30309:SF0">
    <property type="entry name" value="GLYCEROL-3-PHOSPHATE ACYLTRANSFERASE-RELATED"/>
    <property type="match status" value="1"/>
</dbReference>
<keyword evidence="2 10" id="KW-0444">Lipid biosynthesis</keyword>
<evidence type="ECO:0000256" key="5">
    <source>
        <dbReference type="ARBA" id="ARBA00022989"/>
    </source>
</evidence>
<reference evidence="12" key="1">
    <citation type="submission" date="2017-12" db="EMBL/GenBank/DDBJ databases">
        <title>FDA dAtabase for Regulatory Grade micrObial Sequences (FDA-ARGOS): Supporting development and validation of Infectious Disease Dx tests.</title>
        <authorList>
            <person name="Hoffmann M."/>
            <person name="Allard M."/>
            <person name="Evans P."/>
            <person name="Brown E."/>
            <person name="Tallon L."/>
            <person name="Sadzewicz L."/>
            <person name="Sengamalay N."/>
            <person name="Ott S."/>
            <person name="Godinez A."/>
            <person name="Nagaraj S."/>
            <person name="Vavikolanu K."/>
            <person name="Aluvathingal J."/>
            <person name="Nadendla S."/>
            <person name="Sichtig H."/>
        </authorList>
    </citation>
    <scope>NUCLEOTIDE SEQUENCE [LARGE SCALE GENOMIC DNA]</scope>
    <source>
        <strain evidence="12">FDAARGOS_249</strain>
    </source>
</reference>
<dbReference type="UniPathway" id="UPA00085"/>
<evidence type="ECO:0000256" key="9">
    <source>
        <dbReference type="ARBA" id="ARBA00023264"/>
    </source>
</evidence>
<dbReference type="RefSeq" id="WP_083069884.1">
    <property type="nucleotide sequence ID" value="NZ_NBTM02000001.1"/>
</dbReference>
<dbReference type="NCBIfam" id="TIGR00023">
    <property type="entry name" value="glycerol-3-phosphate 1-O-acyltransferase PlsY"/>
    <property type="match status" value="1"/>
</dbReference>
<organism evidence="11 12">
    <name type="scientific">Aerococcus viridans</name>
    <dbReference type="NCBI Taxonomy" id="1377"/>
    <lineage>
        <taxon>Bacteria</taxon>
        <taxon>Bacillati</taxon>
        <taxon>Bacillota</taxon>
        <taxon>Bacilli</taxon>
        <taxon>Lactobacillales</taxon>
        <taxon>Aerococcaceae</taxon>
        <taxon>Aerococcus</taxon>
    </lineage>
</organism>
<comment type="subcellular location">
    <subcellularLocation>
        <location evidence="10">Cell membrane</location>
        <topology evidence="10">Multi-pass membrane protein</topology>
    </subcellularLocation>
</comment>
<evidence type="ECO:0000313" key="11">
    <source>
        <dbReference type="EMBL" id="PNL92241.1"/>
    </source>
</evidence>
<keyword evidence="5 10" id="KW-1133">Transmembrane helix</keyword>
<evidence type="ECO:0000256" key="3">
    <source>
        <dbReference type="ARBA" id="ARBA00022679"/>
    </source>
</evidence>
<feature type="transmembrane region" description="Helical" evidence="10">
    <location>
        <begin position="118"/>
        <end position="147"/>
    </location>
</feature>
<gene>
    <name evidence="10 11" type="primary">plsY</name>
    <name evidence="11" type="ORF">A6J77_008370</name>
</gene>
<feature type="transmembrane region" description="Helical" evidence="10">
    <location>
        <begin position="153"/>
        <end position="173"/>
    </location>
</feature>
<keyword evidence="6 10" id="KW-0443">Lipid metabolism</keyword>
<proteinExistence type="inferred from homology"/>
<evidence type="ECO:0000313" key="12">
    <source>
        <dbReference type="Proteomes" id="UP000192813"/>
    </source>
</evidence>
<comment type="caution">
    <text evidence="11">The sequence shown here is derived from an EMBL/GenBank/DDBJ whole genome shotgun (WGS) entry which is preliminary data.</text>
</comment>
<dbReference type="HAMAP" id="MF_01043">
    <property type="entry name" value="PlsY"/>
    <property type="match status" value="1"/>
</dbReference>
<keyword evidence="9 10" id="KW-1208">Phospholipid metabolism</keyword>
<dbReference type="Pfam" id="PF02660">
    <property type="entry name" value="G3P_acyltransf"/>
    <property type="match status" value="1"/>
</dbReference>
<dbReference type="GO" id="GO:0008654">
    <property type="term" value="P:phospholipid biosynthetic process"/>
    <property type="evidence" value="ECO:0007669"/>
    <property type="project" value="UniProtKB-UniRule"/>
</dbReference>
<comment type="subunit">
    <text evidence="10">Probably interacts with PlsX.</text>
</comment>
<keyword evidence="3 10" id="KW-0808">Transferase</keyword>
<keyword evidence="7 10" id="KW-0472">Membrane</keyword>
<evidence type="ECO:0000256" key="1">
    <source>
        <dbReference type="ARBA" id="ARBA00022475"/>
    </source>
</evidence>
<dbReference type="GO" id="GO:0043772">
    <property type="term" value="F:acyl-phosphate glycerol-3-phosphate acyltransferase activity"/>
    <property type="evidence" value="ECO:0007669"/>
    <property type="project" value="UniProtKB-UniRule"/>
</dbReference>
<dbReference type="PANTHER" id="PTHR30309">
    <property type="entry name" value="INNER MEMBRANE PROTEIN YGIH"/>
    <property type="match status" value="1"/>
</dbReference>